<organism evidence="2">
    <name type="scientific">uncultured marine virus</name>
    <dbReference type="NCBI Taxonomy" id="186617"/>
    <lineage>
        <taxon>Viruses</taxon>
        <taxon>environmental samples</taxon>
    </lineage>
</organism>
<protein>
    <submittedName>
        <fullName evidence="2">Uncharacterized protein</fullName>
    </submittedName>
</protein>
<reference evidence="2" key="2">
    <citation type="submission" date="2015-03" db="EMBL/GenBank/DDBJ databases">
        <authorList>
            <person name="Chow C.-E.T."/>
            <person name="Winget D.M."/>
            <person name="White R.A.III."/>
            <person name="Hallam S.J."/>
            <person name="Suttle C.A."/>
        </authorList>
    </citation>
    <scope>NUCLEOTIDE SEQUENCE</scope>
    <source>
        <strain evidence="2">H4084972</strain>
    </source>
</reference>
<keyword evidence="1" id="KW-0472">Membrane</keyword>
<accession>A0A0F7L478</accession>
<proteinExistence type="predicted"/>
<reference evidence="2" key="1">
    <citation type="journal article" date="2015" name="Front. Microbiol.">
        <title>Combining genomic sequencing methods to explore viral diversity and reveal potential virus-host interactions.</title>
        <authorList>
            <person name="Chow C.E."/>
            <person name="Winget D.M."/>
            <person name="White R.A.III."/>
            <person name="Hallam S.J."/>
            <person name="Suttle C.A."/>
        </authorList>
    </citation>
    <scope>NUCLEOTIDE SEQUENCE</scope>
    <source>
        <strain evidence="2">H4084972</strain>
    </source>
</reference>
<evidence type="ECO:0000313" key="2">
    <source>
        <dbReference type="EMBL" id="AKH47374.1"/>
    </source>
</evidence>
<name>A0A0F7L478_9VIRU</name>
<keyword evidence="1" id="KW-1133">Transmembrane helix</keyword>
<feature type="transmembrane region" description="Helical" evidence="1">
    <location>
        <begin position="48"/>
        <end position="71"/>
    </location>
</feature>
<keyword evidence="1" id="KW-0812">Transmembrane</keyword>
<sequence length="72" mass="8333">MIEIYIDGNCVERIQVFSREFPQRGGSLRSNIDTKKKSYICDFDPKKWMIRAFIAGQVVGTVFTVIVLALYR</sequence>
<evidence type="ECO:0000256" key="1">
    <source>
        <dbReference type="SAM" id="Phobius"/>
    </source>
</evidence>
<dbReference type="EMBL" id="KR029592">
    <property type="protein sequence ID" value="AKH47374.1"/>
    <property type="molecule type" value="Genomic_DNA"/>
</dbReference>